<evidence type="ECO:0000256" key="2">
    <source>
        <dbReference type="ARBA" id="ARBA00004718"/>
    </source>
</evidence>
<evidence type="ECO:0000256" key="11">
    <source>
        <dbReference type="ARBA" id="ARBA00031731"/>
    </source>
</evidence>
<dbReference type="InterPro" id="IPR013083">
    <property type="entry name" value="Znf_RING/FYVE/PHD"/>
</dbReference>
<comment type="pathway">
    <text evidence="2">Protein modification; protein sumoylation.</text>
</comment>
<dbReference type="OrthoDB" id="26899at2759"/>
<dbReference type="Gene3D" id="3.30.40.10">
    <property type="entry name" value="Zinc/RING finger domain, C3HC4 (zinc finger)"/>
    <property type="match status" value="1"/>
</dbReference>
<keyword evidence="17" id="KW-1185">Reference proteome</keyword>
<feature type="coiled-coil region" evidence="14">
    <location>
        <begin position="301"/>
        <end position="369"/>
    </location>
</feature>
<dbReference type="InterPro" id="IPR026846">
    <property type="entry name" value="Nse2(Mms21)"/>
</dbReference>
<evidence type="ECO:0000256" key="10">
    <source>
        <dbReference type="ARBA" id="ARBA00023242"/>
    </source>
</evidence>
<organism evidence="16 17">
    <name type="scientific">Mytilus edulis</name>
    <name type="common">Blue mussel</name>
    <dbReference type="NCBI Taxonomy" id="6550"/>
    <lineage>
        <taxon>Eukaryota</taxon>
        <taxon>Metazoa</taxon>
        <taxon>Spiralia</taxon>
        <taxon>Lophotrochozoa</taxon>
        <taxon>Mollusca</taxon>
        <taxon>Bivalvia</taxon>
        <taxon>Autobranchia</taxon>
        <taxon>Pteriomorphia</taxon>
        <taxon>Mytilida</taxon>
        <taxon>Mytiloidea</taxon>
        <taxon>Mytilidae</taxon>
        <taxon>Mytilinae</taxon>
        <taxon>Mytilus</taxon>
    </lineage>
</organism>
<keyword evidence="14" id="KW-0175">Coiled coil</keyword>
<dbReference type="SUPFAM" id="SSF57850">
    <property type="entry name" value="RING/U-box"/>
    <property type="match status" value="1"/>
</dbReference>
<comment type="similarity">
    <text evidence="3">Belongs to the NSE2 family.</text>
</comment>
<keyword evidence="16" id="KW-0012">Acyltransferase</keyword>
<dbReference type="GO" id="GO:0061665">
    <property type="term" value="F:SUMO ligase activity"/>
    <property type="evidence" value="ECO:0007669"/>
    <property type="project" value="TreeGrafter"/>
</dbReference>
<dbReference type="InterPro" id="IPR036691">
    <property type="entry name" value="Endo/exonu/phosph_ase_sf"/>
</dbReference>
<keyword evidence="5 16" id="KW-0808">Transferase</keyword>
<evidence type="ECO:0000256" key="5">
    <source>
        <dbReference type="ARBA" id="ARBA00022679"/>
    </source>
</evidence>
<dbReference type="AlphaFoldDB" id="A0A8S3PP50"/>
<evidence type="ECO:0000256" key="6">
    <source>
        <dbReference type="ARBA" id="ARBA00022723"/>
    </source>
</evidence>
<dbReference type="PROSITE" id="PS51044">
    <property type="entry name" value="ZF_SP_RING"/>
    <property type="match status" value="1"/>
</dbReference>
<dbReference type="Pfam" id="PF11789">
    <property type="entry name" value="zf-Nse"/>
    <property type="match status" value="1"/>
</dbReference>
<dbReference type="Proteomes" id="UP000683360">
    <property type="component" value="Unassembled WGS sequence"/>
</dbReference>
<dbReference type="EMBL" id="CAJPWZ010000004">
    <property type="protein sequence ID" value="CAG2184431.1"/>
    <property type="molecule type" value="Genomic_DNA"/>
</dbReference>
<keyword evidence="8" id="KW-0833">Ubl conjugation pathway</keyword>
<dbReference type="InterPro" id="IPR004181">
    <property type="entry name" value="Znf_MIZ"/>
</dbReference>
<keyword evidence="7 13" id="KW-0863">Zinc-finger</keyword>
<evidence type="ECO:0000256" key="4">
    <source>
        <dbReference type="ARBA" id="ARBA00020923"/>
    </source>
</evidence>
<evidence type="ECO:0000256" key="14">
    <source>
        <dbReference type="SAM" id="Coils"/>
    </source>
</evidence>
<reference evidence="16" key="1">
    <citation type="submission" date="2021-03" db="EMBL/GenBank/DDBJ databases">
        <authorList>
            <person name="Bekaert M."/>
        </authorList>
    </citation>
    <scope>NUCLEOTIDE SEQUENCE</scope>
</reference>
<dbReference type="GO" id="GO:0008270">
    <property type="term" value="F:zinc ion binding"/>
    <property type="evidence" value="ECO:0007669"/>
    <property type="project" value="UniProtKB-KW"/>
</dbReference>
<comment type="caution">
    <text evidence="16">The sequence shown here is derived from an EMBL/GenBank/DDBJ whole genome shotgun (WGS) entry which is preliminary data.</text>
</comment>
<protein>
    <recommendedName>
        <fullName evidence="4">E3 SUMO-protein ligase NSE2</fullName>
    </recommendedName>
    <alternativeName>
        <fullName evidence="11">E3 SUMO-protein transferase NSE2</fullName>
    </alternativeName>
    <alternativeName>
        <fullName evidence="12">Non-structural maintenance of chromosomes element 2 homolog</fullName>
    </alternativeName>
</protein>
<gene>
    <name evidence="16" type="ORF">MEDL_75</name>
</gene>
<dbReference type="GO" id="GO:0030915">
    <property type="term" value="C:Smc5-Smc6 complex"/>
    <property type="evidence" value="ECO:0007669"/>
    <property type="project" value="InterPro"/>
</dbReference>
<keyword evidence="6" id="KW-0479">Metal-binding</keyword>
<comment type="subcellular location">
    <subcellularLocation>
        <location evidence="1">Nucleus</location>
    </subcellularLocation>
</comment>
<sequence length="484" mass="55683">MGDFNSRTSRDPDFIDLEYDEFSGMLDIENTCINTLHNLCLPIQRKSMDVKKNNFGNYLLDFCKYNNMLIVNGRIGDNSGHFTCKNASVVDYNICSPCFLKLIENFSVLETNTLFSDIHNPLSLTVKAEVVENKVVVDEPSHEKIKDWESTKTADFIDNIDGEKVNEILTQLVNMVDNATINETTINTAVESISNLLTDAAKSTFGTYTQQKLNPNLQKYKKASKPWFDDDCKEARKTYKSSKRKLRRNRSQLQEAETKSTHFGVVDQAMKSMKTVEEYIKVGMETTLDVGMDFVEHDKDNEKQIDELRSVMKEYVRMERDLQQFMEAVECVKSTATKKNEPLDLEKELDNKLLELKQANNDAELTQHEKYVDLIDKVNEMQQPEGSYAGPATSTQIDEDIAMTQPEINTRCPYTGKDMINPVKNSYCGHHYDKEGISHYIKTKGRKAKCPVVRMRIELSDLIEDKDMKKFIDRKNRHNKKAKN</sequence>
<evidence type="ECO:0000313" key="16">
    <source>
        <dbReference type="EMBL" id="CAG2184431.1"/>
    </source>
</evidence>
<feature type="domain" description="SP-RING-type" evidence="15">
    <location>
        <begin position="397"/>
        <end position="477"/>
    </location>
</feature>
<dbReference type="CDD" id="cd16651">
    <property type="entry name" value="SPL-RING_NSE2"/>
    <property type="match status" value="1"/>
</dbReference>
<evidence type="ECO:0000256" key="13">
    <source>
        <dbReference type="PROSITE-ProRule" id="PRU00452"/>
    </source>
</evidence>
<evidence type="ECO:0000256" key="7">
    <source>
        <dbReference type="ARBA" id="ARBA00022771"/>
    </source>
</evidence>
<keyword evidence="10" id="KW-0539">Nucleus</keyword>
<evidence type="ECO:0000313" key="17">
    <source>
        <dbReference type="Proteomes" id="UP000683360"/>
    </source>
</evidence>
<proteinExistence type="inferred from homology"/>
<keyword evidence="9" id="KW-0862">Zinc</keyword>
<evidence type="ECO:0000259" key="15">
    <source>
        <dbReference type="PROSITE" id="PS51044"/>
    </source>
</evidence>
<dbReference type="PANTHER" id="PTHR21330:SF1">
    <property type="entry name" value="E3 SUMO-PROTEIN LIGASE NSE2"/>
    <property type="match status" value="1"/>
</dbReference>
<evidence type="ECO:0000256" key="3">
    <source>
        <dbReference type="ARBA" id="ARBA00008212"/>
    </source>
</evidence>
<evidence type="ECO:0000256" key="1">
    <source>
        <dbReference type="ARBA" id="ARBA00004123"/>
    </source>
</evidence>
<dbReference type="GO" id="GO:0016925">
    <property type="term" value="P:protein sumoylation"/>
    <property type="evidence" value="ECO:0007669"/>
    <property type="project" value="TreeGrafter"/>
</dbReference>
<evidence type="ECO:0000256" key="12">
    <source>
        <dbReference type="ARBA" id="ARBA00032533"/>
    </source>
</evidence>
<dbReference type="GO" id="GO:0005634">
    <property type="term" value="C:nucleus"/>
    <property type="evidence" value="ECO:0007669"/>
    <property type="project" value="UniProtKB-SubCell"/>
</dbReference>
<dbReference type="PANTHER" id="PTHR21330">
    <property type="entry name" value="E3 SUMO-PROTEIN LIGASE NSE2"/>
    <property type="match status" value="1"/>
</dbReference>
<accession>A0A8S3PP50</accession>
<name>A0A8S3PP50_MYTED</name>
<evidence type="ECO:0000256" key="8">
    <source>
        <dbReference type="ARBA" id="ARBA00022786"/>
    </source>
</evidence>
<dbReference type="Gene3D" id="3.60.10.10">
    <property type="entry name" value="Endonuclease/exonuclease/phosphatase"/>
    <property type="match status" value="1"/>
</dbReference>
<evidence type="ECO:0000256" key="9">
    <source>
        <dbReference type="ARBA" id="ARBA00022833"/>
    </source>
</evidence>
<dbReference type="GO" id="GO:0000724">
    <property type="term" value="P:double-strand break repair via homologous recombination"/>
    <property type="evidence" value="ECO:0007669"/>
    <property type="project" value="InterPro"/>
</dbReference>